<evidence type="ECO:0000259" key="3">
    <source>
        <dbReference type="PROSITE" id="PS50048"/>
    </source>
</evidence>
<evidence type="ECO:0000313" key="5">
    <source>
        <dbReference type="Proteomes" id="UP000018144"/>
    </source>
</evidence>
<dbReference type="Pfam" id="PF00172">
    <property type="entry name" value="Zn_clus"/>
    <property type="match status" value="1"/>
</dbReference>
<dbReference type="GO" id="GO:0008270">
    <property type="term" value="F:zinc ion binding"/>
    <property type="evidence" value="ECO:0007669"/>
    <property type="project" value="InterPro"/>
</dbReference>
<dbReference type="STRING" id="1076935.U4L9X4"/>
<dbReference type="Proteomes" id="UP000018144">
    <property type="component" value="Unassembled WGS sequence"/>
</dbReference>
<dbReference type="InterPro" id="IPR001138">
    <property type="entry name" value="Zn2Cys6_DnaBD"/>
</dbReference>
<dbReference type="SUPFAM" id="SSF57701">
    <property type="entry name" value="Zn2/Cys6 DNA-binding domain"/>
    <property type="match status" value="1"/>
</dbReference>
<dbReference type="OrthoDB" id="3921198at2759"/>
<evidence type="ECO:0000256" key="1">
    <source>
        <dbReference type="ARBA" id="ARBA00023242"/>
    </source>
</evidence>
<organism evidence="4 5">
    <name type="scientific">Pyronema omphalodes (strain CBS 100304)</name>
    <name type="common">Pyronema confluens</name>
    <dbReference type="NCBI Taxonomy" id="1076935"/>
    <lineage>
        <taxon>Eukaryota</taxon>
        <taxon>Fungi</taxon>
        <taxon>Dikarya</taxon>
        <taxon>Ascomycota</taxon>
        <taxon>Pezizomycotina</taxon>
        <taxon>Pezizomycetes</taxon>
        <taxon>Pezizales</taxon>
        <taxon>Pyronemataceae</taxon>
        <taxon>Pyronema</taxon>
    </lineage>
</organism>
<feature type="compositionally biased region" description="Low complexity" evidence="2">
    <location>
        <begin position="337"/>
        <end position="351"/>
    </location>
</feature>
<dbReference type="SMART" id="SM00066">
    <property type="entry name" value="GAL4"/>
    <property type="match status" value="1"/>
</dbReference>
<feature type="compositionally biased region" description="Polar residues" evidence="2">
    <location>
        <begin position="1080"/>
        <end position="1098"/>
    </location>
</feature>
<dbReference type="InterPro" id="IPR036864">
    <property type="entry name" value="Zn2-C6_fun-type_DNA-bd_sf"/>
</dbReference>
<dbReference type="PANTHER" id="PTHR46910:SF1">
    <property type="entry name" value="MISCELLANEOUS ZN(II)2CYS6 TRANSCRIPTION FACTOR (EUROFUNG)-RELATED"/>
    <property type="match status" value="1"/>
</dbReference>
<reference evidence="4 5" key="1">
    <citation type="journal article" date="2013" name="PLoS Genet.">
        <title>The genome and development-dependent transcriptomes of Pyronema confluens: a window into fungal evolution.</title>
        <authorList>
            <person name="Traeger S."/>
            <person name="Altegoer F."/>
            <person name="Freitag M."/>
            <person name="Gabaldon T."/>
            <person name="Kempken F."/>
            <person name="Kumar A."/>
            <person name="Marcet-Houben M."/>
            <person name="Poggeler S."/>
            <person name="Stajich J.E."/>
            <person name="Nowrousian M."/>
        </authorList>
    </citation>
    <scope>NUCLEOTIDE SEQUENCE [LARGE SCALE GENOMIC DNA]</scope>
    <source>
        <strain evidence="5">CBS 100304</strain>
        <tissue evidence="4">Vegetative mycelium</tissue>
    </source>
</reference>
<sequence length="1225" mass="133121">MDHNTTQNQMGDPIMQFMEESNPMAFHQMDQNGGEGQITSSPRERFNRLFSTPSPPRQENPFWQNPSGVLRYDTGRPPQTTPSRSVRSQLEAGLPTTPSPPGGVFPEWLGLPQTTPSPPKRPRAQLPGALNITPSPPAPGRAQLPGGPQITSSPPGQMGIAQDVKLSPGEERILGQLGQQNAQNTTPSPPSDGPLLTPSPPAGISIYAQNQTGTIETAAPYSLGTEPSAQMPHHTMGLPPGAIIQGQGQQNQNVQANMAPQGHQYMPTASFAAPVGYRPAPNGGPAGYPPNGSVAPSGYAPPMGYMGGNVPAMGTAGAIGNGPPLGFMPPVSNVAPGGTMTPMGIPGASQTGSGGSAGRSSSEETNRSSAPKRKRALSPGRDALVLIPEVALTGKAAGNRRPFQRRRRTRACDACRARKTKCDTPDEGPCAACHSASLQCRFSEGGEDKRKIGPQKRILDLETENKKLQREINSLREGGQFGTQFSNMQQAGQFLLNQYGLGEVFGIGPDGVTMYRLNVLQLQELAPAPNAERSGTPEPIPSQLTQNMIDQFDAWMQQRGISTHDSNQRSSMRFSTPVGIASPIDGDEPLDLRLLMPPKEVGKLLCQIFREKVESVRAIFHWKVLLAKFERAYANPIYDHEPEVVRQLFCPLMLLFAIAAQKTDVLADLWKGLDEDALRVGMLPQAGECAGWNGNNYVEFVTRRTAWNSPNYSQDDVLARFLRTLYLSHAGLPAKSSASCREMASFACANKLDRMPPPHVQMSDDHLENRRRLYWAVYIQDAKDALLTNRPMIVDSHDFVVGHIGFPRFVTSEMINDQDQNEAMVLELSLRMTLCQIQAATVLSSLISSPGGMMNPERLNNSIRAIQTSINTLPVTVNNPYAGDVLSMEFMGPLFFVQYVRLLLGRYYSNNLGNDMNSISIAGETAGFLRRVGMDLQWQSQIGLMIDDLTESFIFRAASVLVISDQEPKDPVNPMVYDSDITTILSALACLASTRETAMNRMTHLAQYTNGIGLQTPYAVFINSCVRGSPFSNSSQSIKSETSSRSGSRQRTVSAPPEVTNTNTVVENWANEFSGEHYSHTNMSQNSNTQGSDQQLFTDGTSFPIPIPRQWANDFQQAPANDLNQQQINPQQLNNRATYNLNGADMRLVNDPNREISPFAAFDVSAQSSAPVMPDGNQMQTGAMPGNMPGMQQFQQQFGNGNGQNGNGNANGQNGGSGQQYWGYQ</sequence>
<feature type="compositionally biased region" description="Pro residues" evidence="2">
    <location>
        <begin position="187"/>
        <end position="201"/>
    </location>
</feature>
<dbReference type="AlphaFoldDB" id="U4L9X4"/>
<dbReference type="GO" id="GO:0000981">
    <property type="term" value="F:DNA-binding transcription factor activity, RNA polymerase II-specific"/>
    <property type="evidence" value="ECO:0007669"/>
    <property type="project" value="InterPro"/>
</dbReference>
<dbReference type="PANTHER" id="PTHR46910">
    <property type="entry name" value="TRANSCRIPTION FACTOR PDR1"/>
    <property type="match status" value="1"/>
</dbReference>
<proteinExistence type="predicted"/>
<name>U4L9X4_PYROM</name>
<feature type="domain" description="Zn(2)-C6 fungal-type" evidence="3">
    <location>
        <begin position="411"/>
        <end position="442"/>
    </location>
</feature>
<dbReference type="CDD" id="cd00067">
    <property type="entry name" value="GAL4"/>
    <property type="match status" value="1"/>
</dbReference>
<protein>
    <recommendedName>
        <fullName evidence="3">Zn(2)-C6 fungal-type domain-containing protein</fullName>
    </recommendedName>
</protein>
<dbReference type="eggNOG" id="ENOG502SP83">
    <property type="taxonomic scope" value="Eukaryota"/>
</dbReference>
<gene>
    <name evidence="4" type="ORF">PCON_02698</name>
</gene>
<feature type="region of interest" description="Disordered" evidence="2">
    <location>
        <begin position="1192"/>
        <end position="1225"/>
    </location>
</feature>
<keyword evidence="5" id="KW-1185">Reference proteome</keyword>
<evidence type="ECO:0000313" key="4">
    <source>
        <dbReference type="EMBL" id="CCX16167.1"/>
    </source>
</evidence>
<dbReference type="CDD" id="cd12148">
    <property type="entry name" value="fungal_TF_MHR"/>
    <property type="match status" value="1"/>
</dbReference>
<evidence type="ECO:0000256" key="2">
    <source>
        <dbReference type="SAM" id="MobiDB-lite"/>
    </source>
</evidence>
<feature type="compositionally biased region" description="Polar residues" evidence="2">
    <location>
        <begin position="1"/>
        <end position="10"/>
    </location>
</feature>
<dbReference type="PROSITE" id="PS00463">
    <property type="entry name" value="ZN2_CY6_FUNGAL_1"/>
    <property type="match status" value="1"/>
</dbReference>
<keyword evidence="1" id="KW-0539">Nucleus</keyword>
<feature type="region of interest" description="Disordered" evidence="2">
    <location>
        <begin position="180"/>
        <end position="206"/>
    </location>
</feature>
<dbReference type="Gene3D" id="4.10.240.10">
    <property type="entry name" value="Zn(2)-C6 fungal-type DNA-binding domain"/>
    <property type="match status" value="1"/>
</dbReference>
<dbReference type="EMBL" id="HF936318">
    <property type="protein sequence ID" value="CCX16167.1"/>
    <property type="molecule type" value="Genomic_DNA"/>
</dbReference>
<feature type="region of interest" description="Disordered" evidence="2">
    <location>
        <begin position="337"/>
        <end position="380"/>
    </location>
</feature>
<feature type="region of interest" description="Disordered" evidence="2">
    <location>
        <begin position="1077"/>
        <end position="1098"/>
    </location>
</feature>
<feature type="region of interest" description="Disordered" evidence="2">
    <location>
        <begin position="1"/>
        <end position="162"/>
    </location>
</feature>
<dbReference type="InterPro" id="IPR050987">
    <property type="entry name" value="AtrR-like"/>
</dbReference>
<accession>U4L9X4</accession>
<feature type="region of interest" description="Disordered" evidence="2">
    <location>
        <begin position="1030"/>
        <end position="1065"/>
    </location>
</feature>
<feature type="compositionally biased region" description="Polar residues" evidence="2">
    <location>
        <begin position="77"/>
        <end position="88"/>
    </location>
</feature>
<dbReference type="PROSITE" id="PS50048">
    <property type="entry name" value="ZN2_CY6_FUNGAL_2"/>
    <property type="match status" value="1"/>
</dbReference>